<proteinExistence type="predicted"/>
<evidence type="ECO:0000313" key="2">
    <source>
        <dbReference type="EMBL" id="ABL66216.1"/>
    </source>
</evidence>
<dbReference type="PANTHER" id="PTHR34322:SF2">
    <property type="entry name" value="TRANSPOSASE IS200-LIKE DOMAIN-CONTAINING PROTEIN"/>
    <property type="match status" value="1"/>
</dbReference>
<dbReference type="AlphaFoldDB" id="A1BII9"/>
<name>A1BII9_CHLPD</name>
<dbReference type="GO" id="GO:0003677">
    <property type="term" value="F:DNA binding"/>
    <property type="evidence" value="ECO:0007669"/>
    <property type="project" value="InterPro"/>
</dbReference>
<evidence type="ECO:0000259" key="1">
    <source>
        <dbReference type="SMART" id="SM01321"/>
    </source>
</evidence>
<organism evidence="2 3">
    <name type="scientific">Chlorobium phaeobacteroides (strain DSM 266 / SMG 266 / 2430)</name>
    <dbReference type="NCBI Taxonomy" id="290317"/>
    <lineage>
        <taxon>Bacteria</taxon>
        <taxon>Pseudomonadati</taxon>
        <taxon>Chlorobiota</taxon>
        <taxon>Chlorobiia</taxon>
        <taxon>Chlorobiales</taxon>
        <taxon>Chlorobiaceae</taxon>
        <taxon>Chlorobium/Pelodictyon group</taxon>
        <taxon>Chlorobium</taxon>
    </lineage>
</organism>
<dbReference type="SMART" id="SM01321">
    <property type="entry name" value="Y1_Tnp"/>
    <property type="match status" value="1"/>
</dbReference>
<dbReference type="OrthoDB" id="9788881at2"/>
<evidence type="ECO:0000313" key="3">
    <source>
        <dbReference type="Proteomes" id="UP000008701"/>
    </source>
</evidence>
<accession>A1BII9</accession>
<dbReference type="STRING" id="290317.Cpha266_2218"/>
<reference evidence="2 3" key="1">
    <citation type="submission" date="2006-12" db="EMBL/GenBank/DDBJ databases">
        <title>Complete sequence of Chlorobium phaeobacteroides DSM 266.</title>
        <authorList>
            <consortium name="US DOE Joint Genome Institute"/>
            <person name="Copeland A."/>
            <person name="Lucas S."/>
            <person name="Lapidus A."/>
            <person name="Barry K."/>
            <person name="Detter J.C."/>
            <person name="Glavina del Rio T."/>
            <person name="Hammon N."/>
            <person name="Israni S."/>
            <person name="Pitluck S."/>
            <person name="Goltsman E."/>
            <person name="Schmutz J."/>
            <person name="Larimer F."/>
            <person name="Land M."/>
            <person name="Hauser L."/>
            <person name="Mikhailova N."/>
            <person name="Li T."/>
            <person name="Overmann J."/>
            <person name="Bryant D.A."/>
            <person name="Richardson P."/>
        </authorList>
    </citation>
    <scope>NUCLEOTIDE SEQUENCE [LARGE SCALE GENOMIC DNA]</scope>
    <source>
        <strain evidence="2 3">DSM 266</strain>
    </source>
</reference>
<feature type="domain" description="Transposase IS200-like" evidence="1">
    <location>
        <begin position="9"/>
        <end position="123"/>
    </location>
</feature>
<dbReference type="Pfam" id="PF01797">
    <property type="entry name" value="Y1_Tnp"/>
    <property type="match status" value="1"/>
</dbReference>
<dbReference type="RefSeq" id="WP_011746011.1">
    <property type="nucleotide sequence ID" value="NC_008639.1"/>
</dbReference>
<dbReference type="HOGENOM" id="CLU_068226_0_1_10"/>
<protein>
    <recommendedName>
        <fullName evidence="1">Transposase IS200-like domain-containing protein</fullName>
    </recommendedName>
</protein>
<keyword evidence="3" id="KW-1185">Reference proteome</keyword>
<dbReference type="InterPro" id="IPR036515">
    <property type="entry name" value="Transposase_17_sf"/>
</dbReference>
<dbReference type="PANTHER" id="PTHR34322">
    <property type="entry name" value="TRANSPOSASE, Y1_TNP DOMAIN-CONTAINING"/>
    <property type="match status" value="1"/>
</dbReference>
<dbReference type="eggNOG" id="COG1943">
    <property type="taxonomic scope" value="Bacteria"/>
</dbReference>
<dbReference type="Proteomes" id="UP000008701">
    <property type="component" value="Chromosome"/>
</dbReference>
<dbReference type="GO" id="GO:0004803">
    <property type="term" value="F:transposase activity"/>
    <property type="evidence" value="ECO:0007669"/>
    <property type="project" value="InterPro"/>
</dbReference>
<dbReference type="EMBL" id="CP000492">
    <property type="protein sequence ID" value="ABL66216.1"/>
    <property type="molecule type" value="Genomic_DNA"/>
</dbReference>
<dbReference type="Gene3D" id="3.30.70.1290">
    <property type="entry name" value="Transposase IS200-like"/>
    <property type="match status" value="1"/>
</dbReference>
<gene>
    <name evidence="2" type="ordered locus">Cpha266_2218</name>
</gene>
<dbReference type="GO" id="GO:0006313">
    <property type="term" value="P:DNA transposition"/>
    <property type="evidence" value="ECO:0007669"/>
    <property type="project" value="InterPro"/>
</dbReference>
<sequence length="327" mass="36803">MPRGPRLDSPGTLHHVIIRGIEKREIVSDDKDRGIFVSRMGSVALKTGTNIYAWALMTNHAHILLKSGQPGLSAFMRKFLTGYSISYNRRYDRHGHLFQNRYKSIVCEEDAYFLKLVSYIHLNPLRAGLVTTFEELEHYPWSGHSAVMGRKAYEWQDSDYVLGYFGERVGTARTAYLEFMQQEGKFGRQPELTGGGLIRSAGGWSEVLSMKRRGERQFSDERILGSGEFAQEVIAEADASVREKVPLAKGCPEVIELVERCCQRYGVSRQALENGCRRKEFSEIRKELAMTLVFEMGLSYARTAPLLGVSASAVCQIIKTAAAADCR</sequence>
<dbReference type="SUPFAM" id="SSF143422">
    <property type="entry name" value="Transposase IS200-like"/>
    <property type="match status" value="1"/>
</dbReference>
<dbReference type="InterPro" id="IPR002686">
    <property type="entry name" value="Transposase_17"/>
</dbReference>
<dbReference type="KEGG" id="cph:Cpha266_2218"/>